<feature type="compositionally biased region" description="Polar residues" evidence="8">
    <location>
        <begin position="1"/>
        <end position="19"/>
    </location>
</feature>
<dbReference type="Pfam" id="PF01624">
    <property type="entry name" value="MutS_I"/>
    <property type="match status" value="1"/>
</dbReference>
<dbReference type="InterPro" id="IPR016151">
    <property type="entry name" value="DNA_mismatch_repair_MutS_N"/>
</dbReference>
<keyword evidence="6 7" id="KW-0234">DNA repair</keyword>
<dbReference type="OrthoDB" id="10252754at2759"/>
<evidence type="ECO:0000256" key="8">
    <source>
        <dbReference type="SAM" id="MobiDB-lite"/>
    </source>
</evidence>
<dbReference type="SUPFAM" id="SSF63748">
    <property type="entry name" value="Tudor/PWWP/MBT"/>
    <property type="match status" value="1"/>
</dbReference>
<feature type="domain" description="DNA mismatch repair proteins mutS family" evidence="11">
    <location>
        <begin position="1106"/>
        <end position="1298"/>
    </location>
</feature>
<dbReference type="InterPro" id="IPR007695">
    <property type="entry name" value="DNA_mismatch_repair_MutS-lik_N"/>
</dbReference>
<dbReference type="GO" id="GO:0030983">
    <property type="term" value="F:mismatched DNA binding"/>
    <property type="evidence" value="ECO:0007669"/>
    <property type="project" value="UniProtKB-UniRule"/>
</dbReference>
<dbReference type="Proteomes" id="UP000017836">
    <property type="component" value="Unassembled WGS sequence"/>
</dbReference>
<feature type="compositionally biased region" description="Polar residues" evidence="8">
    <location>
        <begin position="50"/>
        <end position="61"/>
    </location>
</feature>
<dbReference type="SMART" id="SM00534">
    <property type="entry name" value="MUTSac"/>
    <property type="match status" value="1"/>
</dbReference>
<keyword evidence="2 6" id="KW-0547">Nucleotide-binding</keyword>
<evidence type="ECO:0000256" key="7">
    <source>
        <dbReference type="RuleBase" id="RU003756"/>
    </source>
</evidence>
<dbReference type="PIRSF" id="PIRSF037677">
    <property type="entry name" value="DNA_mis_repair_Msh6"/>
    <property type="match status" value="1"/>
</dbReference>
<dbReference type="KEGG" id="atr:18431226"/>
<evidence type="ECO:0000313" key="13">
    <source>
        <dbReference type="Proteomes" id="UP000017836"/>
    </source>
</evidence>
<evidence type="ECO:0000256" key="6">
    <source>
        <dbReference type="PIRNR" id="PIRNR037677"/>
    </source>
</evidence>
<dbReference type="GO" id="GO:0003684">
    <property type="term" value="F:damaged DNA binding"/>
    <property type="evidence" value="ECO:0007669"/>
    <property type="project" value="EnsemblPlants"/>
</dbReference>
<evidence type="ECO:0000313" key="12">
    <source>
        <dbReference type="EMBL" id="ERN03092.1"/>
    </source>
</evidence>
<evidence type="ECO:0000256" key="2">
    <source>
        <dbReference type="ARBA" id="ARBA00022741"/>
    </source>
</evidence>
<dbReference type="FunFam" id="3.40.1170.10:FF:000002">
    <property type="entry name" value="DNA mismatch repair protein"/>
    <property type="match status" value="1"/>
</dbReference>
<accession>W1NZQ3</accession>
<dbReference type="PANTHER" id="PTHR11361:SF150">
    <property type="entry name" value="DNA MISMATCH REPAIR PROTEIN MSH6"/>
    <property type="match status" value="1"/>
</dbReference>
<reference evidence="13" key="1">
    <citation type="journal article" date="2013" name="Science">
        <title>The Amborella genome and the evolution of flowering plants.</title>
        <authorList>
            <consortium name="Amborella Genome Project"/>
        </authorList>
    </citation>
    <scope>NUCLEOTIDE SEQUENCE [LARGE SCALE GENOMIC DNA]</scope>
</reference>
<dbReference type="InterPro" id="IPR036678">
    <property type="entry name" value="MutS_con_dom_sf"/>
</dbReference>
<dbReference type="InterPro" id="IPR000432">
    <property type="entry name" value="DNA_mismatch_repair_MutS_C"/>
</dbReference>
<dbReference type="Gene3D" id="3.30.420.110">
    <property type="entry name" value="MutS, connector domain"/>
    <property type="match status" value="1"/>
</dbReference>
<dbReference type="Pfam" id="PF05192">
    <property type="entry name" value="MutS_III"/>
    <property type="match status" value="1"/>
</dbReference>
<dbReference type="eggNOG" id="KOG0217">
    <property type="taxonomic scope" value="Eukaryota"/>
</dbReference>
<dbReference type="SUPFAM" id="SSF48334">
    <property type="entry name" value="DNA repair protein MutS, domain III"/>
    <property type="match status" value="1"/>
</dbReference>
<dbReference type="Pfam" id="PF00488">
    <property type="entry name" value="MutS_V"/>
    <property type="match status" value="1"/>
</dbReference>
<dbReference type="InterPro" id="IPR007860">
    <property type="entry name" value="DNA_mmatch_repair_MutS_con_dom"/>
</dbReference>
<dbReference type="Pfam" id="PF05188">
    <property type="entry name" value="MutS_II"/>
    <property type="match status" value="1"/>
</dbReference>
<dbReference type="GO" id="GO:0006298">
    <property type="term" value="P:mismatch repair"/>
    <property type="evidence" value="ECO:0007669"/>
    <property type="project" value="InterPro"/>
</dbReference>
<proteinExistence type="inferred from homology"/>
<gene>
    <name evidence="12" type="ORF">AMTR_s00003p00029910</name>
</gene>
<dbReference type="SUPFAM" id="SSF55271">
    <property type="entry name" value="DNA repair protein MutS, domain I"/>
    <property type="match status" value="1"/>
</dbReference>
<dbReference type="InterPro" id="IPR036187">
    <property type="entry name" value="DNA_mismatch_repair_MutS_sf"/>
</dbReference>
<dbReference type="SUPFAM" id="SSF52540">
    <property type="entry name" value="P-loop containing nucleoside triphosphate hydrolases"/>
    <property type="match status" value="1"/>
</dbReference>
<feature type="region of interest" description="Disordered" evidence="8">
    <location>
        <begin position="1"/>
        <end position="134"/>
    </location>
</feature>
<feature type="compositionally biased region" description="Low complexity" evidence="8">
    <location>
        <begin position="65"/>
        <end position="79"/>
    </location>
</feature>
<evidence type="ECO:0000256" key="5">
    <source>
        <dbReference type="ARBA" id="ARBA00023125"/>
    </source>
</evidence>
<feature type="domain" description="Tudor" evidence="9">
    <location>
        <begin position="147"/>
        <end position="205"/>
    </location>
</feature>
<evidence type="ECO:0000256" key="3">
    <source>
        <dbReference type="ARBA" id="ARBA00022763"/>
    </source>
</evidence>
<dbReference type="GO" id="GO:0003690">
    <property type="term" value="F:double-stranded DNA binding"/>
    <property type="evidence" value="ECO:0000318"/>
    <property type="project" value="GO_Central"/>
</dbReference>
<feature type="compositionally biased region" description="Polar residues" evidence="8">
    <location>
        <begin position="124"/>
        <end position="134"/>
    </location>
</feature>
<dbReference type="GO" id="GO:0140664">
    <property type="term" value="F:ATP-dependent DNA damage sensor activity"/>
    <property type="evidence" value="ECO:0007669"/>
    <property type="project" value="InterPro"/>
</dbReference>
<dbReference type="InterPro" id="IPR007861">
    <property type="entry name" value="DNA_mismatch_repair_MutS_clamp"/>
</dbReference>
<evidence type="ECO:0000259" key="10">
    <source>
        <dbReference type="SMART" id="SM00533"/>
    </source>
</evidence>
<comment type="function">
    <text evidence="6 7">Component of the post-replicative DNA mismatch repair system (MMR).</text>
</comment>
<dbReference type="CDD" id="cd20404">
    <property type="entry name" value="Tudor_Agenet_AtEML-like"/>
    <property type="match status" value="1"/>
</dbReference>
<dbReference type="InterPro" id="IPR007696">
    <property type="entry name" value="DNA_mismatch_repair_MutS_core"/>
</dbReference>
<comment type="similarity">
    <text evidence="1 6 7">Belongs to the DNA mismatch repair MutS family.</text>
</comment>
<dbReference type="Gramene" id="ERN03092">
    <property type="protein sequence ID" value="ERN03092"/>
    <property type="gene ID" value="AMTR_s00003p00029910"/>
</dbReference>
<dbReference type="EMBL" id="KI394358">
    <property type="protein sequence ID" value="ERN03092.1"/>
    <property type="molecule type" value="Genomic_DNA"/>
</dbReference>
<sequence>MAPTKRTSSGGTPAPQQRPITFFFSPGKPAPSPPQAKEKSILCIGPSLSPLETSALNSGSPVNLAESAPTKSASKTTSKSSRKLDDSGRVVSSSPNTSSNFESPVNLFKSGSSMSPALASKSSRNLGTSPLSNGCTTVSNGEGVLYGEEFVGRRIRVYWPLDKEWYEGCIKAHDKPSGKHIVLYDDAQEEELDLEREKIEWVEPPSKRRGRLRRVSDTDKRAISFEDETEEKELSVSGGISDDYLDEDWDKNVKNGISDDSDDADLELKNPSQASKKRKKGQDSINLGSRSGRKPKGGTEGRFEKSGDSQKFNFKDKGNAVSESPKTPNNVHGELKQCLPKDCLTADVAGRFCAREAEKFEFLGTGRRDANGRKPGDLNYDSKTLYLPQKFLKGLTGAQRQWWDFKSKHMDKVLFFKMGKFYELFEMDAHTGAKELELQYMAGEQPHCGFPEKNFSVNVEKLARKGYRVLVVEQIETPDQLELRRREMGSKDKVVKREACAVITKGTLAEGEMMSMNPDASYLMSVTEDIHTSMDEKNDDTILGICIVDVSTSKFMLGQFGDDAERRRLCSILSELRPVELIKPTGALHPETEKVLIVHTRDPLVNELVPGLEFWDAERTISELTNLYKLFKENIALGCLSDTENLRVCENPHIGESELEYLPIVISELVGAGENGQYALSAFGGCLFYLRQAYLDESVLRFAKFESLLSLGVSNAPQRSYMTLDAAALENLEIFENNCNRGTAGTLFAQVDHCVTAFGKRLLRNWLARPLNDIDSILDRQNAIADLKNAALSSALEFRKEMFKLPDMERLLARVFANSEAKGRNASNVVLYEDAAKKQLVQFLAALRGCQSMASAYSSFANALDCMNSNVLRHLLTPGKGVPDIEPMLKYFVDAFDWSEADRTGHVVPHEGGDVEYDSACKTVKDIETCLARHLKEQRKALGDASINYVSVGKDHYLLEVPESLQQNIPRDYELRSSRKGYFRYWTPEIMKFLGELSHAEAEKDASLKTILQRFIVQFCEHHKKWRQLVSAVAELDALTSLAIASEYFEGPACCPTILRMSSSGDGKEGFSLFAENLGHPILRSDALGKGSFVPNDLRIGTAEGARFILLTGPNMGGKSTLLRQVCLAVILAQVGSYVPAESFQLSPVDRIFVRMGARDNIFTGQSTFLTELSETSSMLMSATSNSLVALDELGRGTSTSDGQAIADAVLEHLVHTIGCRGIFSTHYHQLAVNYEKDPKVSLCHMACHVGKGVDGIEEVTFLYKLTPGACPKSYGVNVARLAGIPHSVLTKANEKSVEFEARYGKRASNCGDKPPDYGNDEFSFIKEMVNISKASNCHERLENSDMGLLNELQRRVRLSFQ</sequence>
<feature type="region of interest" description="Disordered" evidence="8">
    <location>
        <begin position="255"/>
        <end position="334"/>
    </location>
</feature>
<dbReference type="Gene3D" id="1.10.1420.10">
    <property type="match status" value="2"/>
</dbReference>
<evidence type="ECO:0000259" key="11">
    <source>
        <dbReference type="SMART" id="SM00534"/>
    </source>
</evidence>
<dbReference type="InterPro" id="IPR002999">
    <property type="entry name" value="Tudor"/>
</dbReference>
<dbReference type="InterPro" id="IPR027417">
    <property type="entry name" value="P-loop_NTPase"/>
</dbReference>
<organism evidence="12 13">
    <name type="scientific">Amborella trichopoda</name>
    <dbReference type="NCBI Taxonomy" id="13333"/>
    <lineage>
        <taxon>Eukaryota</taxon>
        <taxon>Viridiplantae</taxon>
        <taxon>Streptophyta</taxon>
        <taxon>Embryophyta</taxon>
        <taxon>Tracheophyta</taxon>
        <taxon>Spermatophyta</taxon>
        <taxon>Magnoliopsida</taxon>
        <taxon>Amborellales</taxon>
        <taxon>Amborellaceae</taxon>
        <taxon>Amborella</taxon>
    </lineage>
</organism>
<feature type="compositionally biased region" description="Polar residues" evidence="8">
    <location>
        <begin position="321"/>
        <end position="330"/>
    </location>
</feature>
<evidence type="ECO:0000256" key="1">
    <source>
        <dbReference type="ARBA" id="ARBA00006271"/>
    </source>
</evidence>
<dbReference type="InterPro" id="IPR017261">
    <property type="entry name" value="DNA_mismatch_repair_MutS/MSH"/>
</dbReference>
<dbReference type="SMART" id="SM00333">
    <property type="entry name" value="TUDOR"/>
    <property type="match status" value="1"/>
</dbReference>
<evidence type="ECO:0000256" key="4">
    <source>
        <dbReference type="ARBA" id="ARBA00022840"/>
    </source>
</evidence>
<dbReference type="STRING" id="13333.W1NZQ3"/>
<dbReference type="GO" id="GO:0005524">
    <property type="term" value="F:ATP binding"/>
    <property type="evidence" value="ECO:0007669"/>
    <property type="project" value="UniProtKB-UniRule"/>
</dbReference>
<dbReference type="FunFam" id="3.40.50.300:FF:001885">
    <property type="entry name" value="DNA mismatch repair protein"/>
    <property type="match status" value="1"/>
</dbReference>
<dbReference type="GO" id="GO:0005634">
    <property type="term" value="C:nucleus"/>
    <property type="evidence" value="ECO:0000318"/>
    <property type="project" value="GO_Central"/>
</dbReference>
<feature type="compositionally biased region" description="Low complexity" evidence="8">
    <location>
        <begin position="89"/>
        <end position="123"/>
    </location>
</feature>
<keyword evidence="4 6" id="KW-0067">ATP-binding</keyword>
<dbReference type="SUPFAM" id="SSF53150">
    <property type="entry name" value="DNA repair protein MutS, domain II"/>
    <property type="match status" value="1"/>
</dbReference>
<name>W1NZQ3_AMBTC</name>
<dbReference type="PANTHER" id="PTHR11361">
    <property type="entry name" value="DNA MISMATCH REPAIR PROTEIN MUTS FAMILY MEMBER"/>
    <property type="match status" value="1"/>
</dbReference>
<dbReference type="HOGENOM" id="CLU_002472_1_1_1"/>
<feature type="compositionally biased region" description="Basic and acidic residues" evidence="8">
    <location>
        <begin position="297"/>
        <end position="318"/>
    </location>
</feature>
<keyword evidence="5 6" id="KW-0238">DNA-binding</keyword>
<dbReference type="Gene3D" id="3.40.50.300">
    <property type="entry name" value="P-loop containing nucleotide triphosphate hydrolases"/>
    <property type="match status" value="1"/>
</dbReference>
<dbReference type="GO" id="GO:0006290">
    <property type="term" value="P:pyrimidine dimer repair"/>
    <property type="evidence" value="ECO:0007669"/>
    <property type="project" value="EnsemblPlants"/>
</dbReference>
<dbReference type="SMART" id="SM00533">
    <property type="entry name" value="MUTSd"/>
    <property type="match status" value="1"/>
</dbReference>
<keyword evidence="3 6" id="KW-0227">DNA damage</keyword>
<evidence type="ECO:0000259" key="9">
    <source>
        <dbReference type="SMART" id="SM00333"/>
    </source>
</evidence>
<dbReference type="NCBIfam" id="NF003810">
    <property type="entry name" value="PRK05399.1"/>
    <property type="match status" value="1"/>
</dbReference>
<dbReference type="OMA" id="YWTPNIK"/>
<dbReference type="Gene3D" id="2.30.30.140">
    <property type="match status" value="1"/>
</dbReference>
<dbReference type="Pfam" id="PF05190">
    <property type="entry name" value="MutS_IV"/>
    <property type="match status" value="1"/>
</dbReference>
<protein>
    <recommendedName>
        <fullName evidence="6">DNA mismatch repair protein</fullName>
    </recommendedName>
</protein>
<dbReference type="InterPro" id="IPR045076">
    <property type="entry name" value="MutS"/>
</dbReference>
<dbReference type="FunFam" id="1.10.1420.10:FF:000005">
    <property type="entry name" value="DNA mismatch repair protein"/>
    <property type="match status" value="1"/>
</dbReference>
<feature type="domain" description="DNA mismatch repair protein MutS core" evidence="10">
    <location>
        <begin position="742"/>
        <end position="1086"/>
    </location>
</feature>
<dbReference type="Gene3D" id="3.40.1170.10">
    <property type="entry name" value="DNA repair protein MutS, domain I"/>
    <property type="match status" value="1"/>
</dbReference>
<keyword evidence="13" id="KW-1185">Reference proteome</keyword>